<accession>A0ABS2PG57</accession>
<keyword evidence="2" id="KW-1185">Reference proteome</keyword>
<evidence type="ECO:0000313" key="2">
    <source>
        <dbReference type="Proteomes" id="UP000741863"/>
    </source>
</evidence>
<dbReference type="Pfam" id="PF13814">
    <property type="entry name" value="Replic_Relax"/>
    <property type="match status" value="1"/>
</dbReference>
<dbReference type="RefSeq" id="WP_204698519.1">
    <property type="nucleotide sequence ID" value="NZ_JAFBEC010000008.1"/>
</dbReference>
<sequence length="178" mass="20624">MTGQQLMRIHNTKSIANTNRLLRSMSEYLHSFQHGNKKVYYLNKKGRECVNSSKVVKKTNQIDHILMRNNLYIMYGFPSSWRNEARISIGDRQVVADAFFKYEGKACFVEVDHRQAMKENVKKIERYNELSSNSEEPFNLVWLTSLKSRESTLSKECIERGINHVVLTADDLSAMGVV</sequence>
<comment type="caution">
    <text evidence="1">The sequence shown here is derived from an EMBL/GenBank/DDBJ whole genome shotgun (WGS) entry which is preliminary data.</text>
</comment>
<organism evidence="1 2">
    <name type="scientific">Geomicrobium sediminis</name>
    <dbReference type="NCBI Taxonomy" id="1347788"/>
    <lineage>
        <taxon>Bacteria</taxon>
        <taxon>Bacillati</taxon>
        <taxon>Bacillota</taxon>
        <taxon>Bacilli</taxon>
        <taxon>Bacillales</taxon>
        <taxon>Geomicrobium</taxon>
    </lineage>
</organism>
<dbReference type="Proteomes" id="UP000741863">
    <property type="component" value="Unassembled WGS sequence"/>
</dbReference>
<reference evidence="1 2" key="1">
    <citation type="submission" date="2021-01" db="EMBL/GenBank/DDBJ databases">
        <title>Genomic Encyclopedia of Type Strains, Phase IV (KMG-IV): sequencing the most valuable type-strain genomes for metagenomic binning, comparative biology and taxonomic classification.</title>
        <authorList>
            <person name="Goeker M."/>
        </authorList>
    </citation>
    <scope>NUCLEOTIDE SEQUENCE [LARGE SCALE GENOMIC DNA]</scope>
    <source>
        <strain evidence="1 2">DSM 25540</strain>
    </source>
</reference>
<dbReference type="EMBL" id="JAFBEC010000008">
    <property type="protein sequence ID" value="MBM7633808.1"/>
    <property type="molecule type" value="Genomic_DNA"/>
</dbReference>
<evidence type="ECO:0000313" key="1">
    <source>
        <dbReference type="EMBL" id="MBM7633808.1"/>
    </source>
</evidence>
<dbReference type="InterPro" id="IPR025855">
    <property type="entry name" value="Replic_Relax"/>
</dbReference>
<name>A0ABS2PG57_9BACL</name>
<proteinExistence type="predicted"/>
<protein>
    <submittedName>
        <fullName evidence="1">Uncharacterized protein</fullName>
    </submittedName>
</protein>
<gene>
    <name evidence="1" type="ORF">JOD17_002904</name>
</gene>